<feature type="transmembrane region" description="Helical" evidence="1">
    <location>
        <begin position="219"/>
        <end position="237"/>
    </location>
</feature>
<proteinExistence type="predicted"/>
<protein>
    <recommendedName>
        <fullName evidence="2">CAAX prenyl protease 2/Lysostaphin resistance protein A-like domain-containing protein</fullName>
    </recommendedName>
</protein>
<dbReference type="Pfam" id="PF02517">
    <property type="entry name" value="Rce1-like"/>
    <property type="match status" value="1"/>
</dbReference>
<dbReference type="Proteomes" id="UP000234479">
    <property type="component" value="Unassembled WGS sequence"/>
</dbReference>
<evidence type="ECO:0000313" key="3">
    <source>
        <dbReference type="EMBL" id="PLR28001.1"/>
    </source>
</evidence>
<sequence length="267" mass="29303">MIPVHATLISPGVPARLVAVGRTAAILLIWLAATAPMAVLAWIVAPRLMAPGDPLPGLVFWRMMVLGMAWQLVLSLVVLKLEGVSLRWPELRRRLWLTPPVWRSTGRPFLGAFLLVPLFVALGFLGDEAATLLFQATPLGERLAGLAPPFAMIEHLITPEARGRWDILGLALVSSLFNYGLGEALLFHGVLLPRMERAWGRWAWLGNGLLFCAYHVHKFWLMPGLVISCLCYALPAQAFRSNWLAVVIHGVEGLVLIAAVLVVILQP</sequence>
<dbReference type="RefSeq" id="WP_101717197.1">
    <property type="nucleotide sequence ID" value="NZ_PJRS01000011.1"/>
</dbReference>
<gene>
    <name evidence="3" type="ORF">SGCZBJ_06555</name>
</gene>
<keyword evidence="4" id="KW-1185">Reference proteome</keyword>
<dbReference type="OrthoDB" id="3392646at2"/>
<dbReference type="EMBL" id="PJRS01000011">
    <property type="protein sequence ID" value="PLR28001.1"/>
    <property type="molecule type" value="Genomic_DNA"/>
</dbReference>
<dbReference type="AlphaFoldDB" id="A0A2N5DPL3"/>
<keyword evidence="1" id="KW-1133">Transmembrane helix</keyword>
<dbReference type="GO" id="GO:0004175">
    <property type="term" value="F:endopeptidase activity"/>
    <property type="evidence" value="ECO:0007669"/>
    <property type="project" value="UniProtKB-ARBA"/>
</dbReference>
<feature type="transmembrane region" description="Helical" evidence="1">
    <location>
        <begin position="109"/>
        <end position="126"/>
    </location>
</feature>
<evidence type="ECO:0000313" key="4">
    <source>
        <dbReference type="Proteomes" id="UP000234479"/>
    </source>
</evidence>
<comment type="caution">
    <text evidence="3">The sequence shown here is derived from an EMBL/GenBank/DDBJ whole genome shotgun (WGS) entry which is preliminary data.</text>
</comment>
<name>A0A2N5DPL3_9CAUL</name>
<dbReference type="GO" id="GO:0080120">
    <property type="term" value="P:CAAX-box protein maturation"/>
    <property type="evidence" value="ECO:0007669"/>
    <property type="project" value="UniProtKB-ARBA"/>
</dbReference>
<feature type="domain" description="CAAX prenyl protease 2/Lysostaphin resistance protein A-like" evidence="2">
    <location>
        <begin position="171"/>
        <end position="251"/>
    </location>
</feature>
<evidence type="ECO:0000259" key="2">
    <source>
        <dbReference type="Pfam" id="PF02517"/>
    </source>
</evidence>
<evidence type="ECO:0000256" key="1">
    <source>
        <dbReference type="SAM" id="Phobius"/>
    </source>
</evidence>
<organism evidence="3 4">
    <name type="scientific">Caulobacter zeae</name>
    <dbReference type="NCBI Taxonomy" id="2055137"/>
    <lineage>
        <taxon>Bacteria</taxon>
        <taxon>Pseudomonadati</taxon>
        <taxon>Pseudomonadota</taxon>
        <taxon>Alphaproteobacteria</taxon>
        <taxon>Caulobacterales</taxon>
        <taxon>Caulobacteraceae</taxon>
        <taxon>Caulobacter</taxon>
    </lineage>
</organism>
<keyword evidence="1" id="KW-0472">Membrane</keyword>
<reference evidence="3 4" key="1">
    <citation type="submission" date="2017-12" db="EMBL/GenBank/DDBJ databases">
        <title>The genome sequence of Caulobacter sp. 410.</title>
        <authorList>
            <person name="Gao J."/>
            <person name="Mao X."/>
            <person name="Sun J."/>
        </authorList>
    </citation>
    <scope>NUCLEOTIDE SEQUENCE [LARGE SCALE GENOMIC DNA]</scope>
    <source>
        <strain evidence="3 4">410</strain>
    </source>
</reference>
<keyword evidence="1" id="KW-0812">Transmembrane</keyword>
<feature type="transmembrane region" description="Helical" evidence="1">
    <location>
        <begin position="24"/>
        <end position="45"/>
    </location>
</feature>
<feature type="transmembrane region" description="Helical" evidence="1">
    <location>
        <begin position="243"/>
        <end position="265"/>
    </location>
</feature>
<dbReference type="InterPro" id="IPR003675">
    <property type="entry name" value="Rce1/LyrA-like_dom"/>
</dbReference>
<accession>A0A2N5DPL3</accession>
<feature type="transmembrane region" description="Helical" evidence="1">
    <location>
        <begin position="65"/>
        <end position="88"/>
    </location>
</feature>